<dbReference type="GO" id="GO:0005737">
    <property type="term" value="C:cytoplasm"/>
    <property type="evidence" value="ECO:0007669"/>
    <property type="project" value="UniProtKB-SubCell"/>
</dbReference>
<dbReference type="Proteomes" id="UP000058925">
    <property type="component" value="Chromosome"/>
</dbReference>
<dbReference type="RefSeq" id="WP_196816566.1">
    <property type="nucleotide sequence ID" value="NZ_CP012850.1"/>
</dbReference>
<evidence type="ECO:0000259" key="7">
    <source>
        <dbReference type="Pfam" id="PF01728"/>
    </source>
</evidence>
<keyword evidence="2 5" id="KW-0489">Methyltransferase</keyword>
<feature type="binding site" evidence="5">
    <location>
        <position position="112"/>
    </location>
    <ligand>
        <name>S-adenosyl-L-methionine</name>
        <dbReference type="ChEBI" id="CHEBI:59789"/>
    </ligand>
</feature>
<evidence type="ECO:0000256" key="6">
    <source>
        <dbReference type="PIRSR" id="PIRSR005461-1"/>
    </source>
</evidence>
<feature type="binding site" evidence="5">
    <location>
        <position position="72"/>
    </location>
    <ligand>
        <name>S-adenosyl-L-methionine</name>
        <dbReference type="ChEBI" id="CHEBI:59789"/>
    </ligand>
</feature>
<dbReference type="PANTHER" id="PTHR10920">
    <property type="entry name" value="RIBOSOMAL RNA METHYLTRANSFERASE"/>
    <property type="match status" value="1"/>
</dbReference>
<gene>
    <name evidence="5 8" type="primary">rlmE</name>
    <name evidence="8" type="ORF">NMY3_03321</name>
</gene>
<feature type="domain" description="Ribosomal RNA methyltransferase FtsJ" evidence="7">
    <location>
        <begin position="20"/>
        <end position="195"/>
    </location>
</feature>
<comment type="similarity">
    <text evidence="5">Belongs to the class I-like SAM-binding methyltransferase superfamily. RNA methyltransferase RlmE family.</text>
</comment>
<keyword evidence="1 5" id="KW-0698">rRNA processing</keyword>
<dbReference type="KEGG" id="taa:NMY3_03321"/>
<keyword evidence="4 5" id="KW-0949">S-adenosyl-L-methionine</keyword>
<dbReference type="InterPro" id="IPR050082">
    <property type="entry name" value="RNA_methyltr_RlmE"/>
</dbReference>
<dbReference type="PANTHER" id="PTHR10920:SF13">
    <property type="entry name" value="PRE-RRNA 2'-O-RIBOSE RNA METHYLTRANSFERASE FTSJ3"/>
    <property type="match status" value="1"/>
</dbReference>
<comment type="catalytic activity">
    <reaction evidence="5">
        <text>uridine(2552) in 23S rRNA + S-adenosyl-L-methionine = 2'-O-methyluridine(2552) in 23S rRNA + S-adenosyl-L-homocysteine + H(+)</text>
        <dbReference type="Rhea" id="RHEA:42720"/>
        <dbReference type="Rhea" id="RHEA-COMP:10202"/>
        <dbReference type="Rhea" id="RHEA-COMP:10203"/>
        <dbReference type="ChEBI" id="CHEBI:15378"/>
        <dbReference type="ChEBI" id="CHEBI:57856"/>
        <dbReference type="ChEBI" id="CHEBI:59789"/>
        <dbReference type="ChEBI" id="CHEBI:65315"/>
        <dbReference type="ChEBI" id="CHEBI:74478"/>
        <dbReference type="EC" id="2.1.1.166"/>
    </reaction>
</comment>
<dbReference type="InterPro" id="IPR029063">
    <property type="entry name" value="SAM-dependent_MTases_sf"/>
</dbReference>
<dbReference type="AlphaFoldDB" id="A0A654M242"/>
<feature type="binding site" evidence="5">
    <location>
        <position position="88"/>
    </location>
    <ligand>
        <name>S-adenosyl-L-methionine</name>
        <dbReference type="ChEBI" id="CHEBI:59789"/>
    </ligand>
</feature>
<dbReference type="PIRSF" id="PIRSF005461">
    <property type="entry name" value="23S_rRNA_mtase"/>
    <property type="match status" value="1"/>
</dbReference>
<accession>A0A654M242</accession>
<evidence type="ECO:0000256" key="4">
    <source>
        <dbReference type="ARBA" id="ARBA00022691"/>
    </source>
</evidence>
<dbReference type="EC" id="2.1.1.166" evidence="5"/>
<proteinExistence type="inferred from homology"/>
<evidence type="ECO:0000256" key="5">
    <source>
        <dbReference type="HAMAP-Rule" id="MF_01547"/>
    </source>
</evidence>
<feature type="active site" description="Proton acceptor" evidence="5 6">
    <location>
        <position position="152"/>
    </location>
</feature>
<protein>
    <recommendedName>
        <fullName evidence="5">Ribosomal RNA large subunit methyltransferase E</fullName>
        <ecNumber evidence="5">2.1.1.166</ecNumber>
    </recommendedName>
    <alternativeName>
        <fullName evidence="5">23S rRNA Um2552 methyltransferase</fullName>
    </alternativeName>
    <alternativeName>
        <fullName evidence="5">rRNA (uridine-2'-O-)-methyltransferase</fullName>
    </alternativeName>
</protein>
<dbReference type="Gene3D" id="3.40.50.150">
    <property type="entry name" value="Vaccinia Virus protein VP39"/>
    <property type="match status" value="1"/>
</dbReference>
<comment type="function">
    <text evidence="5">Specifically methylates the uridine in position 2552 of 23S rRNA at the 2'-O position of the ribose in the fully assembled 50S ribosomal subunit.</text>
</comment>
<dbReference type="InterPro" id="IPR015507">
    <property type="entry name" value="rRNA-MeTfrase_E"/>
</dbReference>
<comment type="subcellular location">
    <subcellularLocation>
        <location evidence="5">Cytoplasm</location>
    </subcellularLocation>
</comment>
<evidence type="ECO:0000313" key="8">
    <source>
        <dbReference type="EMBL" id="ALI37505.1"/>
    </source>
</evidence>
<evidence type="ECO:0000256" key="1">
    <source>
        <dbReference type="ARBA" id="ARBA00022552"/>
    </source>
</evidence>
<dbReference type="GO" id="GO:0008650">
    <property type="term" value="F:rRNA (uridine-2'-O-)-methyltransferase activity"/>
    <property type="evidence" value="ECO:0007669"/>
    <property type="project" value="UniProtKB-UniRule"/>
</dbReference>
<keyword evidence="5" id="KW-0963">Cytoplasm</keyword>
<dbReference type="EMBL" id="CP012850">
    <property type="protein sequence ID" value="ALI37505.1"/>
    <property type="molecule type" value="Genomic_DNA"/>
</dbReference>
<keyword evidence="9" id="KW-1185">Reference proteome</keyword>
<dbReference type="InterPro" id="IPR002877">
    <property type="entry name" value="RNA_MeTrfase_FtsJ_dom"/>
</dbReference>
<name>A0A654M242_9ARCH</name>
<keyword evidence="3 5" id="KW-0808">Transferase</keyword>
<feature type="binding site" evidence="5">
    <location>
        <position position="54"/>
    </location>
    <ligand>
        <name>S-adenosyl-L-methionine</name>
        <dbReference type="ChEBI" id="CHEBI:59789"/>
    </ligand>
</feature>
<evidence type="ECO:0000256" key="2">
    <source>
        <dbReference type="ARBA" id="ARBA00022603"/>
    </source>
</evidence>
<reference evidence="9" key="1">
    <citation type="submission" date="2015-10" db="EMBL/GenBank/DDBJ databases">
        <title>Niche specialization of a soil ammonia-oxidizing archaeon, Candidatus Nitrosocosmicus oleophilus.</title>
        <authorList>
            <person name="Jung M.-Y."/>
            <person name="Rhee S.-K."/>
        </authorList>
    </citation>
    <scope>NUCLEOTIDE SEQUENCE [LARGE SCALE GENOMIC DNA]</scope>
    <source>
        <strain evidence="9">MY3</strain>
    </source>
</reference>
<dbReference type="GeneID" id="60423173"/>
<dbReference type="OrthoDB" id="26307at2157"/>
<organism evidence="8 9">
    <name type="scientific">Candidatus Nitrosocosmicus oleophilus</name>
    <dbReference type="NCBI Taxonomy" id="1353260"/>
    <lineage>
        <taxon>Archaea</taxon>
        <taxon>Nitrososphaerota</taxon>
        <taxon>Nitrososphaeria</taxon>
        <taxon>Nitrososphaerales</taxon>
        <taxon>Nitrososphaeraceae</taxon>
        <taxon>Candidatus Nitrosocosmicus</taxon>
    </lineage>
</organism>
<evidence type="ECO:0000313" key="9">
    <source>
        <dbReference type="Proteomes" id="UP000058925"/>
    </source>
</evidence>
<dbReference type="Pfam" id="PF01728">
    <property type="entry name" value="FtsJ"/>
    <property type="match status" value="1"/>
</dbReference>
<sequence>MKLADARRDPYRKLAKENSYRSRAVYKLSQLNKSHHILKQGMKIVDIGAAPGGWLQFASKIAGNEGKVIGIDVKEIEPILNVIIIHGNVEDEQTVTLLSKYLDGKADIVLSDLAPNVSGLWEMDHLKQIDLTMKAVEITKKILKVNGNAVYKVFQGETTPEFITYVKSIFSTVQITKPDASRKQSSEIYLLCKHFNPSIV</sequence>
<evidence type="ECO:0000256" key="3">
    <source>
        <dbReference type="ARBA" id="ARBA00022679"/>
    </source>
</evidence>
<feature type="binding site" evidence="5">
    <location>
        <position position="52"/>
    </location>
    <ligand>
        <name>S-adenosyl-L-methionine</name>
        <dbReference type="ChEBI" id="CHEBI:59789"/>
    </ligand>
</feature>
<dbReference type="HAMAP" id="MF_01547">
    <property type="entry name" value="RNA_methyltr_E"/>
    <property type="match status" value="1"/>
</dbReference>
<dbReference type="SUPFAM" id="SSF53335">
    <property type="entry name" value="S-adenosyl-L-methionine-dependent methyltransferases"/>
    <property type="match status" value="1"/>
</dbReference>